<dbReference type="GO" id="GO:0032787">
    <property type="term" value="P:monocarboxylic acid metabolic process"/>
    <property type="evidence" value="ECO:0007669"/>
    <property type="project" value="UniProtKB-ARBA"/>
</dbReference>
<evidence type="ECO:0000256" key="2">
    <source>
        <dbReference type="ARBA" id="ARBA00006484"/>
    </source>
</evidence>
<dbReference type="SMART" id="SM00822">
    <property type="entry name" value="PKS_KR"/>
    <property type="match status" value="1"/>
</dbReference>
<proteinExistence type="inferred from homology"/>
<dbReference type="PRINTS" id="PR00080">
    <property type="entry name" value="SDRFAMILY"/>
</dbReference>
<dbReference type="InterPro" id="IPR057326">
    <property type="entry name" value="KR_dom"/>
</dbReference>
<dbReference type="Pfam" id="PF13561">
    <property type="entry name" value="adh_short_C2"/>
    <property type="match status" value="1"/>
</dbReference>
<dbReference type="InterPro" id="IPR002347">
    <property type="entry name" value="SDR_fam"/>
</dbReference>
<dbReference type="Proteomes" id="UP000747399">
    <property type="component" value="Unassembled WGS sequence"/>
</dbReference>
<accession>A0A8J4AUB7</accession>
<dbReference type="PANTHER" id="PTHR42879:SF2">
    <property type="entry name" value="3-OXOACYL-[ACYL-CARRIER-PROTEIN] REDUCTASE FABG"/>
    <property type="match status" value="1"/>
</dbReference>
<evidence type="ECO:0000313" key="6">
    <source>
        <dbReference type="EMBL" id="GIL48060.1"/>
    </source>
</evidence>
<dbReference type="AlphaFoldDB" id="A0A8J4AUB7"/>
<dbReference type="PROSITE" id="PS00061">
    <property type="entry name" value="ADH_SHORT"/>
    <property type="match status" value="1"/>
</dbReference>
<feature type="domain" description="Ketoreductase" evidence="5">
    <location>
        <begin position="60"/>
        <end position="240"/>
    </location>
</feature>
<sequence length="330" mass="34213">MDKSQRRLSVLSGQLAHSNSSAILHRDEERVAEEAHAAHVRIQSSAATSNGTISGLLEGQVALITGAGKGIGEAAARLLAAHGAAVVCTDLDDTAAQLVAGAIQDAGGRAVALAGDVTAPEFPERAVAEAVRVFGGLHILVNNAGYTWDGVIHKITPDQWAAMLQVHCTAPFRLIQAAAPAMRDAAKAEMERNGVAKPRCIINISSTSGTHGNAGQANYATAKAGVVGLTKAVAKEWGPFNVRCNAIAFGLIDTRLTRPKEGGESITVGGQQVQLGIPSADTYWSAIKSQIPLRRVGSAEEAAAAIFMLASPYSSYITGQVLEVNGGSFM</sequence>
<evidence type="ECO:0000259" key="5">
    <source>
        <dbReference type="SMART" id="SM00822"/>
    </source>
</evidence>
<dbReference type="InterPro" id="IPR050259">
    <property type="entry name" value="SDR"/>
</dbReference>
<dbReference type="PANTHER" id="PTHR42879">
    <property type="entry name" value="3-OXOACYL-(ACYL-CARRIER-PROTEIN) REDUCTASE"/>
    <property type="match status" value="1"/>
</dbReference>
<protein>
    <recommendedName>
        <fullName evidence="3">3-oxoacyl-[acyl-carrier-protein] reductase</fullName>
        <ecNumber evidence="3">1.1.1.100</ecNumber>
    </recommendedName>
</protein>
<reference evidence="6" key="1">
    <citation type="journal article" date="2021" name="Proc. Natl. Acad. Sci. U.S.A.">
        <title>Three genomes in the algal genus Volvox reveal the fate of a haploid sex-determining region after a transition to homothallism.</title>
        <authorList>
            <person name="Yamamoto K."/>
            <person name="Hamaji T."/>
            <person name="Kawai-Toyooka H."/>
            <person name="Matsuzaki R."/>
            <person name="Takahashi F."/>
            <person name="Nishimura Y."/>
            <person name="Kawachi M."/>
            <person name="Noguchi H."/>
            <person name="Minakuchi Y."/>
            <person name="Umen J.G."/>
            <person name="Toyoda A."/>
            <person name="Nozaki H."/>
        </authorList>
    </citation>
    <scope>NUCLEOTIDE SEQUENCE</scope>
    <source>
        <strain evidence="6">NIES-3780</strain>
    </source>
</reference>
<evidence type="ECO:0000256" key="1">
    <source>
        <dbReference type="ARBA" id="ARBA00005194"/>
    </source>
</evidence>
<dbReference type="GO" id="GO:0004316">
    <property type="term" value="F:3-oxoacyl-[acyl-carrier-protein] reductase (NADPH) activity"/>
    <property type="evidence" value="ECO:0007669"/>
    <property type="project" value="UniProtKB-EC"/>
</dbReference>
<dbReference type="EC" id="1.1.1.100" evidence="3"/>
<evidence type="ECO:0000313" key="7">
    <source>
        <dbReference type="Proteomes" id="UP000747399"/>
    </source>
</evidence>
<dbReference type="InterPro" id="IPR020904">
    <property type="entry name" value="Sc_DH/Rdtase_CS"/>
</dbReference>
<gene>
    <name evidence="6" type="ORF">Vafri_4757</name>
</gene>
<comment type="caution">
    <text evidence="6">The sequence shown here is derived from an EMBL/GenBank/DDBJ whole genome shotgun (WGS) entry which is preliminary data.</text>
</comment>
<name>A0A8J4AUB7_9CHLO</name>
<comment type="pathway">
    <text evidence="1">Lipid metabolism; fatty acid biosynthesis.</text>
</comment>
<dbReference type="FunFam" id="3.40.50.720:FF:000084">
    <property type="entry name" value="Short-chain dehydrogenase reductase"/>
    <property type="match status" value="1"/>
</dbReference>
<comment type="similarity">
    <text evidence="2">Belongs to the short-chain dehydrogenases/reductases (SDR) family.</text>
</comment>
<dbReference type="InterPro" id="IPR036291">
    <property type="entry name" value="NAD(P)-bd_dom_sf"/>
</dbReference>
<dbReference type="Gene3D" id="3.40.50.720">
    <property type="entry name" value="NAD(P)-binding Rossmann-like Domain"/>
    <property type="match status" value="1"/>
</dbReference>
<evidence type="ECO:0000256" key="3">
    <source>
        <dbReference type="ARBA" id="ARBA00012948"/>
    </source>
</evidence>
<organism evidence="6 7">
    <name type="scientific">Volvox africanus</name>
    <dbReference type="NCBI Taxonomy" id="51714"/>
    <lineage>
        <taxon>Eukaryota</taxon>
        <taxon>Viridiplantae</taxon>
        <taxon>Chlorophyta</taxon>
        <taxon>core chlorophytes</taxon>
        <taxon>Chlorophyceae</taxon>
        <taxon>CS clade</taxon>
        <taxon>Chlamydomonadales</taxon>
        <taxon>Volvocaceae</taxon>
        <taxon>Volvox</taxon>
    </lineage>
</organism>
<comment type="catalytic activity">
    <reaction evidence="4">
        <text>a (3R)-hydroxyacyl-[ACP] + NADP(+) = a 3-oxoacyl-[ACP] + NADPH + H(+)</text>
        <dbReference type="Rhea" id="RHEA:17397"/>
        <dbReference type="Rhea" id="RHEA-COMP:9916"/>
        <dbReference type="Rhea" id="RHEA-COMP:9945"/>
        <dbReference type="ChEBI" id="CHEBI:15378"/>
        <dbReference type="ChEBI" id="CHEBI:57783"/>
        <dbReference type="ChEBI" id="CHEBI:58349"/>
        <dbReference type="ChEBI" id="CHEBI:78776"/>
        <dbReference type="ChEBI" id="CHEBI:78827"/>
        <dbReference type="EC" id="1.1.1.100"/>
    </reaction>
</comment>
<dbReference type="PRINTS" id="PR00081">
    <property type="entry name" value="GDHRDH"/>
</dbReference>
<keyword evidence="7" id="KW-1185">Reference proteome</keyword>
<dbReference type="EMBL" id="BNCO01000005">
    <property type="protein sequence ID" value="GIL48060.1"/>
    <property type="molecule type" value="Genomic_DNA"/>
</dbReference>
<evidence type="ECO:0000256" key="4">
    <source>
        <dbReference type="ARBA" id="ARBA00048508"/>
    </source>
</evidence>
<dbReference type="SUPFAM" id="SSF51735">
    <property type="entry name" value="NAD(P)-binding Rossmann-fold domains"/>
    <property type="match status" value="1"/>
</dbReference>